<evidence type="ECO:0000313" key="2">
    <source>
        <dbReference type="Proteomes" id="UP000501690"/>
    </source>
</evidence>
<proteinExistence type="predicted"/>
<organism evidence="1 2">
    <name type="scientific">Vigna unguiculata</name>
    <name type="common">Cowpea</name>
    <dbReference type="NCBI Taxonomy" id="3917"/>
    <lineage>
        <taxon>Eukaryota</taxon>
        <taxon>Viridiplantae</taxon>
        <taxon>Streptophyta</taxon>
        <taxon>Embryophyta</taxon>
        <taxon>Tracheophyta</taxon>
        <taxon>Spermatophyta</taxon>
        <taxon>Magnoliopsida</taxon>
        <taxon>eudicotyledons</taxon>
        <taxon>Gunneridae</taxon>
        <taxon>Pentapetalae</taxon>
        <taxon>rosids</taxon>
        <taxon>fabids</taxon>
        <taxon>Fabales</taxon>
        <taxon>Fabaceae</taxon>
        <taxon>Papilionoideae</taxon>
        <taxon>50 kb inversion clade</taxon>
        <taxon>NPAAA clade</taxon>
        <taxon>indigoferoid/millettioid clade</taxon>
        <taxon>Phaseoleae</taxon>
        <taxon>Vigna</taxon>
    </lineage>
</organism>
<accession>A0A4D6MV20</accession>
<name>A0A4D6MV20_VIGUN</name>
<gene>
    <name evidence="1" type="ORF">DEO72_LG8g2630</name>
</gene>
<dbReference type="AlphaFoldDB" id="A0A4D6MV20"/>
<protein>
    <submittedName>
        <fullName evidence="1">Uncharacterized protein</fullName>
    </submittedName>
</protein>
<reference evidence="1 2" key="1">
    <citation type="submission" date="2019-04" db="EMBL/GenBank/DDBJ databases">
        <title>An improved genome assembly and genetic linkage map for asparagus bean, Vigna unguiculata ssp. sesquipedialis.</title>
        <authorList>
            <person name="Xia Q."/>
            <person name="Zhang R."/>
            <person name="Dong Y."/>
        </authorList>
    </citation>
    <scope>NUCLEOTIDE SEQUENCE [LARGE SCALE GENOMIC DNA]</scope>
    <source>
        <tissue evidence="1">Leaf</tissue>
    </source>
</reference>
<dbReference type="Proteomes" id="UP000501690">
    <property type="component" value="Linkage Group LG8"/>
</dbReference>
<dbReference type="EMBL" id="CP039352">
    <property type="protein sequence ID" value="QCE04594.1"/>
    <property type="molecule type" value="Genomic_DNA"/>
</dbReference>
<sequence length="128" mass="14158">MTRPLARVCYRPTVGTGQTRLNRRPVSTIDLALPILSRPRLDHQLVPSPRPNSAFRTICLNRLSDPSSLFALPLSTVGLARLLSTVDPTFIDCRPTPINHPPYPNRSFAHIDCWPNTSTPPARPISGV</sequence>
<keyword evidence="2" id="KW-1185">Reference proteome</keyword>
<evidence type="ECO:0000313" key="1">
    <source>
        <dbReference type="EMBL" id="QCE04594.1"/>
    </source>
</evidence>